<evidence type="ECO:0008006" key="5">
    <source>
        <dbReference type="Google" id="ProtNLM"/>
    </source>
</evidence>
<feature type="chain" id="PRO_5015593715" description="Argininosuccinate lyase" evidence="2">
    <location>
        <begin position="18"/>
        <end position="105"/>
    </location>
</feature>
<feature type="compositionally biased region" description="Basic and acidic residues" evidence="1">
    <location>
        <begin position="92"/>
        <end position="105"/>
    </location>
</feature>
<evidence type="ECO:0000256" key="2">
    <source>
        <dbReference type="SAM" id="SignalP"/>
    </source>
</evidence>
<accession>A0A2U0SI50</accession>
<organism evidence="3 4">
    <name type="scientific">Sphingomonas pokkalii</name>
    <dbReference type="NCBI Taxonomy" id="2175090"/>
    <lineage>
        <taxon>Bacteria</taxon>
        <taxon>Pseudomonadati</taxon>
        <taxon>Pseudomonadota</taxon>
        <taxon>Alphaproteobacteria</taxon>
        <taxon>Sphingomonadales</taxon>
        <taxon>Sphingomonadaceae</taxon>
        <taxon>Sphingomonas</taxon>
    </lineage>
</organism>
<proteinExistence type="predicted"/>
<feature type="signal peptide" evidence="2">
    <location>
        <begin position="1"/>
        <end position="17"/>
    </location>
</feature>
<protein>
    <recommendedName>
        <fullName evidence="5">Argininosuccinate lyase</fullName>
    </recommendedName>
</protein>
<keyword evidence="4" id="KW-1185">Reference proteome</keyword>
<comment type="caution">
    <text evidence="3">The sequence shown here is derived from an EMBL/GenBank/DDBJ whole genome shotgun (WGS) entry which is preliminary data.</text>
</comment>
<dbReference type="EMBL" id="QENQ01000001">
    <property type="protein sequence ID" value="PVX31009.1"/>
    <property type="molecule type" value="Genomic_DNA"/>
</dbReference>
<sequence length="105" mass="10774">MKLRTIAILAGAGLTLAACGGGNDAPTPPDANVTEITVPETPADVNVSTEEPAAMPTANVAPEPVPTATPTPFSDRDQTEADAAATGMTSRINRDADRESEEKNQ</sequence>
<evidence type="ECO:0000256" key="1">
    <source>
        <dbReference type="SAM" id="MobiDB-lite"/>
    </source>
</evidence>
<evidence type="ECO:0000313" key="4">
    <source>
        <dbReference type="Proteomes" id="UP000245890"/>
    </source>
</evidence>
<feature type="region of interest" description="Disordered" evidence="1">
    <location>
        <begin position="55"/>
        <end position="105"/>
    </location>
</feature>
<reference evidence="3 4" key="1">
    <citation type="submission" date="2018-05" db="EMBL/GenBank/DDBJ databases">
        <title>Description of Sphingomonas pokkalii sp nov, isolated from the rhizosphere of saline tolerant pokkali rice and its draft genome analysis.</title>
        <authorList>
            <person name="Menon R."/>
            <person name="Kumari S."/>
            <person name="Rameshkumar N."/>
        </authorList>
    </citation>
    <scope>NUCLEOTIDE SEQUENCE [LARGE SCALE GENOMIC DNA]</scope>
    <source>
        <strain evidence="3 4">L3B27</strain>
    </source>
</reference>
<keyword evidence="2" id="KW-0732">Signal</keyword>
<dbReference type="RefSeq" id="WP_116470403.1">
    <property type="nucleotide sequence ID" value="NZ_QENQ01000001.1"/>
</dbReference>
<name>A0A2U0SI50_9SPHN</name>
<evidence type="ECO:0000313" key="3">
    <source>
        <dbReference type="EMBL" id="PVX31009.1"/>
    </source>
</evidence>
<dbReference type="PROSITE" id="PS51257">
    <property type="entry name" value="PROKAR_LIPOPROTEIN"/>
    <property type="match status" value="1"/>
</dbReference>
<gene>
    <name evidence="3" type="ORF">DD559_18105</name>
</gene>
<dbReference type="Proteomes" id="UP000245890">
    <property type="component" value="Unassembled WGS sequence"/>
</dbReference>
<dbReference type="OrthoDB" id="7576206at2"/>
<dbReference type="AlphaFoldDB" id="A0A2U0SI50"/>